<organism evidence="3 4">
    <name type="scientific">Azohydromonas lata</name>
    <dbReference type="NCBI Taxonomy" id="45677"/>
    <lineage>
        <taxon>Bacteria</taxon>
        <taxon>Pseudomonadati</taxon>
        <taxon>Pseudomonadota</taxon>
        <taxon>Betaproteobacteria</taxon>
        <taxon>Burkholderiales</taxon>
        <taxon>Sphaerotilaceae</taxon>
        <taxon>Azohydromonas</taxon>
    </lineage>
</organism>
<dbReference type="RefSeq" id="WP_322467229.1">
    <property type="nucleotide sequence ID" value="NZ_JAXOJX010000045.1"/>
</dbReference>
<keyword evidence="2" id="KW-0732">Signal</keyword>
<protein>
    <submittedName>
        <fullName evidence="3">Uncharacterized protein</fullName>
    </submittedName>
</protein>
<comment type="caution">
    <text evidence="3">The sequence shown here is derived from an EMBL/GenBank/DDBJ whole genome shotgun (WGS) entry which is preliminary data.</text>
</comment>
<evidence type="ECO:0000313" key="4">
    <source>
        <dbReference type="Proteomes" id="UP001293718"/>
    </source>
</evidence>
<keyword evidence="4" id="KW-1185">Reference proteome</keyword>
<dbReference type="Proteomes" id="UP001293718">
    <property type="component" value="Unassembled WGS sequence"/>
</dbReference>
<evidence type="ECO:0000256" key="1">
    <source>
        <dbReference type="SAM" id="MobiDB-lite"/>
    </source>
</evidence>
<feature type="signal peptide" evidence="2">
    <location>
        <begin position="1"/>
        <end position="22"/>
    </location>
</feature>
<dbReference type="EMBL" id="JAXOJX010000045">
    <property type="protein sequence ID" value="MDZ5459515.1"/>
    <property type="molecule type" value="Genomic_DNA"/>
</dbReference>
<feature type="chain" id="PRO_5046201027" evidence="2">
    <location>
        <begin position="23"/>
        <end position="81"/>
    </location>
</feature>
<feature type="region of interest" description="Disordered" evidence="1">
    <location>
        <begin position="60"/>
        <end position="81"/>
    </location>
</feature>
<sequence length="81" mass="8093">MSMKSHSGRGVAIVLLAGAVLAGCGGADSADASRATPAAEQAAAASAQKPSPALERALALAHKTNDARVKSERVRRGEAAR</sequence>
<accession>A0ABU5IKU3</accession>
<name>A0ABU5IKU3_9BURK</name>
<evidence type="ECO:0000313" key="3">
    <source>
        <dbReference type="EMBL" id="MDZ5459515.1"/>
    </source>
</evidence>
<feature type="compositionally biased region" description="Basic and acidic residues" evidence="1">
    <location>
        <begin position="63"/>
        <end position="81"/>
    </location>
</feature>
<evidence type="ECO:0000256" key="2">
    <source>
        <dbReference type="SAM" id="SignalP"/>
    </source>
</evidence>
<gene>
    <name evidence="3" type="ORF">SM757_23325</name>
</gene>
<dbReference type="PROSITE" id="PS51257">
    <property type="entry name" value="PROKAR_LIPOPROTEIN"/>
    <property type="match status" value="1"/>
</dbReference>
<reference evidence="3 4" key="1">
    <citation type="submission" date="2023-11" db="EMBL/GenBank/DDBJ databases">
        <title>Draft genome of Azohydromonas lata strain H1 (DSM1123), a polyhydroxyalkanoate producer.</title>
        <authorList>
            <person name="Traversa D."/>
            <person name="D'Addabbo P."/>
            <person name="Pazzani C."/>
            <person name="Manzari C."/>
            <person name="Chiara M."/>
            <person name="Scrascia M."/>
        </authorList>
    </citation>
    <scope>NUCLEOTIDE SEQUENCE [LARGE SCALE GENOMIC DNA]</scope>
    <source>
        <strain evidence="3 4">H1</strain>
    </source>
</reference>
<proteinExistence type="predicted"/>